<feature type="transmembrane region" description="Helical" evidence="8">
    <location>
        <begin position="89"/>
        <end position="114"/>
    </location>
</feature>
<dbReference type="GO" id="GO:0015297">
    <property type="term" value="F:antiporter activity"/>
    <property type="evidence" value="ECO:0007669"/>
    <property type="project" value="InterPro"/>
</dbReference>
<dbReference type="Proteomes" id="UP000475765">
    <property type="component" value="Unassembled WGS sequence"/>
</dbReference>
<feature type="transmembrane region" description="Helical" evidence="8">
    <location>
        <begin position="46"/>
        <end position="68"/>
    </location>
</feature>
<comment type="caution">
    <text evidence="9">The sequence shown here is derived from an EMBL/GenBank/DDBJ whole genome shotgun (WGS) entry which is preliminary data.</text>
</comment>
<evidence type="ECO:0000256" key="6">
    <source>
        <dbReference type="ARBA" id="ARBA00022989"/>
    </source>
</evidence>
<feature type="transmembrane region" description="Helical" evidence="8">
    <location>
        <begin position="317"/>
        <end position="342"/>
    </location>
</feature>
<evidence type="ECO:0000256" key="4">
    <source>
        <dbReference type="ARBA" id="ARBA00022475"/>
    </source>
</evidence>
<feature type="transmembrane region" description="Helical" evidence="8">
    <location>
        <begin position="134"/>
        <end position="151"/>
    </location>
</feature>
<dbReference type="PANTHER" id="PTHR42925">
    <property type="entry name" value="MULTIDRUG AND TOXIN EFFLUX PROTEIN MATE FAMILY"/>
    <property type="match status" value="1"/>
</dbReference>
<gene>
    <name evidence="9" type="ORF">F8172_14835</name>
</gene>
<accession>A0A9W7QFG6</accession>
<dbReference type="AlphaFoldDB" id="A0A9W7QFG6"/>
<evidence type="ECO:0000256" key="3">
    <source>
        <dbReference type="ARBA" id="ARBA00022448"/>
    </source>
</evidence>
<dbReference type="PIRSF" id="PIRSF006603">
    <property type="entry name" value="DinF"/>
    <property type="match status" value="1"/>
</dbReference>
<evidence type="ECO:0000256" key="8">
    <source>
        <dbReference type="SAM" id="Phobius"/>
    </source>
</evidence>
<keyword evidence="5 8" id="KW-0812">Transmembrane</keyword>
<proteinExistence type="inferred from homology"/>
<reference evidence="9 10" key="1">
    <citation type="submission" date="2019-10" db="EMBL/GenBank/DDBJ databases">
        <title>Bacillus from the desert of Cuatro Cinegas, Coahuila.</title>
        <authorList>
            <person name="Olmedo-Alvarez G."/>
            <person name="Saldana S."/>
            <person name="Barcelo D."/>
        </authorList>
    </citation>
    <scope>NUCLEOTIDE SEQUENCE [LARGE SCALE GENOMIC DNA]</scope>
    <source>
        <strain evidence="9 10">CH417_13T</strain>
    </source>
</reference>
<dbReference type="PANTHER" id="PTHR42925:SF2">
    <property type="entry name" value="NA+ DRIVEN MULTIDRUG EFFLUX PUMP"/>
    <property type="match status" value="1"/>
</dbReference>
<evidence type="ECO:0000256" key="7">
    <source>
        <dbReference type="ARBA" id="ARBA00023136"/>
    </source>
</evidence>
<protein>
    <submittedName>
        <fullName evidence="9">MATE family efflux transporter</fullName>
    </submittedName>
</protein>
<dbReference type="GO" id="GO:0042910">
    <property type="term" value="F:xenobiotic transmembrane transporter activity"/>
    <property type="evidence" value="ECO:0007669"/>
    <property type="project" value="InterPro"/>
</dbReference>
<evidence type="ECO:0000256" key="5">
    <source>
        <dbReference type="ARBA" id="ARBA00022692"/>
    </source>
</evidence>
<evidence type="ECO:0000313" key="10">
    <source>
        <dbReference type="Proteomes" id="UP000475765"/>
    </source>
</evidence>
<dbReference type="InterPro" id="IPR002528">
    <property type="entry name" value="MATE_fam"/>
</dbReference>
<evidence type="ECO:0000313" key="9">
    <source>
        <dbReference type="EMBL" id="KAB2395347.1"/>
    </source>
</evidence>
<comment type="subcellular location">
    <subcellularLocation>
        <location evidence="1">Cell membrane</location>
        <topology evidence="1">Multi-pass membrane protein</topology>
    </subcellularLocation>
</comment>
<dbReference type="InterPro" id="IPR048279">
    <property type="entry name" value="MdtK-like"/>
</dbReference>
<feature type="transmembrane region" description="Helical" evidence="8">
    <location>
        <begin position="190"/>
        <end position="210"/>
    </location>
</feature>
<feature type="transmembrane region" description="Helical" evidence="8">
    <location>
        <begin position="273"/>
        <end position="297"/>
    </location>
</feature>
<dbReference type="InterPro" id="IPR047135">
    <property type="entry name" value="YsiQ"/>
</dbReference>
<name>A0A9W7QFG6_BACCE</name>
<keyword evidence="6 8" id="KW-1133">Transmembrane helix</keyword>
<dbReference type="GO" id="GO:0005886">
    <property type="term" value="C:plasma membrane"/>
    <property type="evidence" value="ECO:0007669"/>
    <property type="project" value="UniProtKB-SubCell"/>
</dbReference>
<keyword evidence="4" id="KW-1003">Cell membrane</keyword>
<feature type="transmembrane region" description="Helical" evidence="8">
    <location>
        <begin position="163"/>
        <end position="184"/>
    </location>
</feature>
<organism evidence="9 10">
    <name type="scientific">Bacillus cereus</name>
    <dbReference type="NCBI Taxonomy" id="1396"/>
    <lineage>
        <taxon>Bacteria</taxon>
        <taxon>Bacillati</taxon>
        <taxon>Bacillota</taxon>
        <taxon>Bacilli</taxon>
        <taxon>Bacillales</taxon>
        <taxon>Bacillaceae</taxon>
        <taxon>Bacillus</taxon>
        <taxon>Bacillus cereus group</taxon>
    </lineage>
</organism>
<feature type="transmembrane region" description="Helical" evidence="8">
    <location>
        <begin position="13"/>
        <end position="34"/>
    </location>
</feature>
<keyword evidence="7 8" id="KW-0472">Membrane</keyword>
<feature type="transmembrane region" description="Helical" evidence="8">
    <location>
        <begin position="386"/>
        <end position="408"/>
    </location>
</feature>
<dbReference type="NCBIfam" id="TIGR00797">
    <property type="entry name" value="matE"/>
    <property type="match status" value="1"/>
</dbReference>
<keyword evidence="3" id="KW-0813">Transport</keyword>
<dbReference type="EMBL" id="WBPP01000017">
    <property type="protein sequence ID" value="KAB2395347.1"/>
    <property type="molecule type" value="Genomic_DNA"/>
</dbReference>
<dbReference type="Pfam" id="PF01554">
    <property type="entry name" value="MatE"/>
    <property type="match status" value="2"/>
</dbReference>
<sequence length="452" mass="49685">MTNSNDQNPMYKLSIWTIAVPVFIDFLLTFSLFFTDSFFLSRISDTAAASVGAVIPVFMISVLFFMMLAQGGANIAGQYLGGKQMDKALETYTGTLFINSVVGIVLGAILFFTAFNITALLGLSGEGLNYSGTYLKYISIALILTAIKYALSSVCTSQGQTILNMYAGILMNIINIVLCGIFIYGMNLGIYSVIFATIIAQFVGVIYFWIMVHKKLNVNYDFNKYMTSFKSINLNILKIGIPSSIQPISTELGALIIATFAIHLGENELAARVYVMNLLTLAICWASAMAIGNQVLVAHRVGANMLEDAKLVLNKNIKISVIGSILIAIVLYFSSDIILRIFTSNEEVIQMGKLMFLVGFLIEPFRSISTLMDFALKASGDATFPAVWSVIITWIVAVPSAYFLGIYLELGIAGLWLGLAIDEGLRSIINSYRWYSNKWWNKGVLAKKQVTS</sequence>
<feature type="transmembrane region" description="Helical" evidence="8">
    <location>
        <begin position="354"/>
        <end position="374"/>
    </location>
</feature>
<evidence type="ECO:0000256" key="2">
    <source>
        <dbReference type="ARBA" id="ARBA00010199"/>
    </source>
</evidence>
<dbReference type="RefSeq" id="WP_151521938.1">
    <property type="nucleotide sequence ID" value="NZ_WBPL01000015.1"/>
</dbReference>
<comment type="similarity">
    <text evidence="2">Belongs to the multi antimicrobial extrusion (MATE) (TC 2.A.66.1) family.</text>
</comment>
<dbReference type="CDD" id="cd13134">
    <property type="entry name" value="MATE_like_8"/>
    <property type="match status" value="1"/>
</dbReference>
<evidence type="ECO:0000256" key="1">
    <source>
        <dbReference type="ARBA" id="ARBA00004651"/>
    </source>
</evidence>